<organism evidence="1 2">
    <name type="scientific">Phialocephala subalpina</name>
    <dbReference type="NCBI Taxonomy" id="576137"/>
    <lineage>
        <taxon>Eukaryota</taxon>
        <taxon>Fungi</taxon>
        <taxon>Dikarya</taxon>
        <taxon>Ascomycota</taxon>
        <taxon>Pezizomycotina</taxon>
        <taxon>Leotiomycetes</taxon>
        <taxon>Helotiales</taxon>
        <taxon>Mollisiaceae</taxon>
        <taxon>Phialocephala</taxon>
        <taxon>Phialocephala fortinii species complex</taxon>
    </lineage>
</organism>
<proteinExistence type="predicted"/>
<name>A0A1L7XJC3_9HELO</name>
<gene>
    <name evidence="1" type="ORF">PAC_15039</name>
</gene>
<dbReference type="EMBL" id="FJOG01000029">
    <property type="protein sequence ID" value="CZR65139.1"/>
    <property type="molecule type" value="Genomic_DNA"/>
</dbReference>
<keyword evidence="2" id="KW-1185">Reference proteome</keyword>
<accession>A0A1L7XJC3</accession>
<protein>
    <submittedName>
        <fullName evidence="1">Uncharacterized protein</fullName>
    </submittedName>
</protein>
<evidence type="ECO:0000313" key="2">
    <source>
        <dbReference type="Proteomes" id="UP000184330"/>
    </source>
</evidence>
<evidence type="ECO:0000313" key="1">
    <source>
        <dbReference type="EMBL" id="CZR65139.1"/>
    </source>
</evidence>
<sequence>MGDDVLQRLRASSPFVHSQHDGVCAKERPLQALPPTSCFLLAVNLFIPDQDPAHAVLRVQPLRSTRALLHLGRSFANAHGNLIVVAHSPDHLAATHTNDSNSQYRFELGKLDRLSEPTANMKKHTWSFACKHQYEFVDNYPFTFGNQDSFYESPEKCPVCKDKAVQLPPKSPQDLAKNDEQTVAIWQKQSTEIQAHIKEAKEHDNKETVKDLEVMLKNCNALWLKKIVEIAKRDLPGATRACEMFEDALAKTITNVTMVKTAEWRVNPDMFNPESRYSKLKTLDGNLAALKTEFGNSVQGELAKMEQRLESYGKQFLKLISDASSVKAEVEGLALIFIRQFRCDYTSNHNILPQAIPSTMSQQQIWTFSCGHALIAYPAPILFTQMLMKKTSSDECPSCREISAQAILSEQQDEIEDKNDEHPLAMWKKQTDFMKANLEESKTAGNAEMTKHLQKLLGKCNILWAAKVTEIERKKIAAASNGDAQRPLSVIFKEAMQKRQEKANLLLEAEKVLSSLETREAPDSRYAKLVKLKEGYDLELNHWVENFEQNMKYTEGDLGIYDKRFLEIIMMGSDSEKWWENDDLQQKA</sequence>
<reference evidence="1 2" key="1">
    <citation type="submission" date="2016-03" db="EMBL/GenBank/DDBJ databases">
        <authorList>
            <person name="Ploux O."/>
        </authorList>
    </citation>
    <scope>NUCLEOTIDE SEQUENCE [LARGE SCALE GENOMIC DNA]</scope>
    <source>
        <strain evidence="1 2">UAMH 11012</strain>
    </source>
</reference>
<dbReference type="Proteomes" id="UP000184330">
    <property type="component" value="Unassembled WGS sequence"/>
</dbReference>
<dbReference type="OrthoDB" id="10649026at2759"/>
<dbReference type="AlphaFoldDB" id="A0A1L7XJC3"/>